<comment type="caution">
    <text evidence="1">The sequence shown here is derived from an EMBL/GenBank/DDBJ whole genome shotgun (WGS) entry which is preliminary data.</text>
</comment>
<dbReference type="EMBL" id="NEVH01017535">
    <property type="protein sequence ID" value="PNF24103.1"/>
    <property type="molecule type" value="Genomic_DNA"/>
</dbReference>
<sequence length="84" mass="9783">MEKFKYVGMTVTNQDLIHEEINSRLNLGNICYNSVQSLLSACLLLSSQEYGLKVIQNRTLRRIFGPTRDEMVKGLEKLHNKERR</sequence>
<evidence type="ECO:0000313" key="2">
    <source>
        <dbReference type="Proteomes" id="UP000235965"/>
    </source>
</evidence>
<reference evidence="1 2" key="1">
    <citation type="submission" date="2017-12" db="EMBL/GenBank/DDBJ databases">
        <title>Hemimetabolous genomes reveal molecular basis of termite eusociality.</title>
        <authorList>
            <person name="Harrison M.C."/>
            <person name="Jongepier E."/>
            <person name="Robertson H.M."/>
            <person name="Arning N."/>
            <person name="Bitard-Feildel T."/>
            <person name="Chao H."/>
            <person name="Childers C.P."/>
            <person name="Dinh H."/>
            <person name="Doddapaneni H."/>
            <person name="Dugan S."/>
            <person name="Gowin J."/>
            <person name="Greiner C."/>
            <person name="Han Y."/>
            <person name="Hu H."/>
            <person name="Hughes D.S.T."/>
            <person name="Huylmans A.-K."/>
            <person name="Kemena C."/>
            <person name="Kremer L.P.M."/>
            <person name="Lee S.L."/>
            <person name="Lopez-Ezquerra A."/>
            <person name="Mallet L."/>
            <person name="Monroy-Kuhn J.M."/>
            <person name="Moser A."/>
            <person name="Murali S.C."/>
            <person name="Muzny D.M."/>
            <person name="Otani S."/>
            <person name="Piulachs M.-D."/>
            <person name="Poelchau M."/>
            <person name="Qu J."/>
            <person name="Schaub F."/>
            <person name="Wada-Katsumata A."/>
            <person name="Worley K.C."/>
            <person name="Xie Q."/>
            <person name="Ylla G."/>
            <person name="Poulsen M."/>
            <person name="Gibbs R.A."/>
            <person name="Schal C."/>
            <person name="Richards S."/>
            <person name="Belles X."/>
            <person name="Korb J."/>
            <person name="Bornberg-Bauer E."/>
        </authorList>
    </citation>
    <scope>NUCLEOTIDE SEQUENCE [LARGE SCALE GENOMIC DNA]</scope>
    <source>
        <tissue evidence="1">Whole body</tissue>
    </source>
</reference>
<protein>
    <submittedName>
        <fullName evidence="1">Uncharacterized protein</fullName>
    </submittedName>
</protein>
<proteinExistence type="predicted"/>
<dbReference type="Proteomes" id="UP000235965">
    <property type="component" value="Unassembled WGS sequence"/>
</dbReference>
<accession>A0A2J7Q685</accession>
<dbReference type="InParanoid" id="A0A2J7Q685"/>
<evidence type="ECO:0000313" key="1">
    <source>
        <dbReference type="EMBL" id="PNF24103.1"/>
    </source>
</evidence>
<dbReference type="STRING" id="105785.A0A2J7Q685"/>
<gene>
    <name evidence="1" type="ORF">B7P43_G04310</name>
</gene>
<dbReference type="AlphaFoldDB" id="A0A2J7Q685"/>
<keyword evidence="2" id="KW-1185">Reference proteome</keyword>
<name>A0A2J7Q685_9NEOP</name>
<organism evidence="1 2">
    <name type="scientific">Cryptotermes secundus</name>
    <dbReference type="NCBI Taxonomy" id="105785"/>
    <lineage>
        <taxon>Eukaryota</taxon>
        <taxon>Metazoa</taxon>
        <taxon>Ecdysozoa</taxon>
        <taxon>Arthropoda</taxon>
        <taxon>Hexapoda</taxon>
        <taxon>Insecta</taxon>
        <taxon>Pterygota</taxon>
        <taxon>Neoptera</taxon>
        <taxon>Polyneoptera</taxon>
        <taxon>Dictyoptera</taxon>
        <taxon>Blattodea</taxon>
        <taxon>Blattoidea</taxon>
        <taxon>Termitoidae</taxon>
        <taxon>Kalotermitidae</taxon>
        <taxon>Cryptotermitinae</taxon>
        <taxon>Cryptotermes</taxon>
    </lineage>
</organism>